<feature type="transmembrane region" description="Helical" evidence="19">
    <location>
        <begin position="276"/>
        <end position="294"/>
    </location>
</feature>
<evidence type="ECO:0000256" key="2">
    <source>
        <dbReference type="ARBA" id="ARBA00004651"/>
    </source>
</evidence>
<dbReference type="UniPathway" id="UPA00557">
    <property type="reaction ID" value="UER00614"/>
</dbReference>
<evidence type="ECO:0000256" key="5">
    <source>
        <dbReference type="ARBA" id="ARBA00010185"/>
    </source>
</evidence>
<evidence type="ECO:0000313" key="21">
    <source>
        <dbReference type="Proteomes" id="UP000274391"/>
    </source>
</evidence>
<comment type="pathway">
    <text evidence="3 18">Phospholipid metabolism; CDP-diacylglycerol biosynthesis; CDP-diacylglycerol from sn-glycerol 3-phosphate: step 3/3.</text>
</comment>
<proteinExistence type="inferred from homology"/>
<comment type="caution">
    <text evidence="20">The sequence shown here is derived from an EMBL/GenBank/DDBJ whole genome shotgun (WGS) entry which is preliminary data.</text>
</comment>
<evidence type="ECO:0000256" key="8">
    <source>
        <dbReference type="ARBA" id="ARBA00022475"/>
    </source>
</evidence>
<feature type="transmembrane region" description="Helical" evidence="19">
    <location>
        <begin position="210"/>
        <end position="229"/>
    </location>
</feature>
<keyword evidence="16" id="KW-0594">Phospholipid biosynthesis</keyword>
<name>A0A3P3VZH9_9MICO</name>
<dbReference type="PANTHER" id="PTHR46382:SF1">
    <property type="entry name" value="PHOSPHATIDATE CYTIDYLYLTRANSFERASE"/>
    <property type="match status" value="1"/>
</dbReference>
<comment type="pathway">
    <text evidence="4">Lipid metabolism.</text>
</comment>
<evidence type="ECO:0000256" key="4">
    <source>
        <dbReference type="ARBA" id="ARBA00005189"/>
    </source>
</evidence>
<feature type="transmembrane region" description="Helical" evidence="19">
    <location>
        <begin position="96"/>
        <end position="114"/>
    </location>
</feature>
<accession>A0A3P3VZH9</accession>
<comment type="catalytic activity">
    <reaction evidence="1 18">
        <text>a 1,2-diacyl-sn-glycero-3-phosphate + CTP + H(+) = a CDP-1,2-diacyl-sn-glycerol + diphosphate</text>
        <dbReference type="Rhea" id="RHEA:16229"/>
        <dbReference type="ChEBI" id="CHEBI:15378"/>
        <dbReference type="ChEBI" id="CHEBI:33019"/>
        <dbReference type="ChEBI" id="CHEBI:37563"/>
        <dbReference type="ChEBI" id="CHEBI:58332"/>
        <dbReference type="ChEBI" id="CHEBI:58608"/>
        <dbReference type="EC" id="2.7.7.41"/>
    </reaction>
</comment>
<dbReference type="Pfam" id="PF01148">
    <property type="entry name" value="CTP_transf_1"/>
    <property type="match status" value="1"/>
</dbReference>
<evidence type="ECO:0000256" key="9">
    <source>
        <dbReference type="ARBA" id="ARBA00022516"/>
    </source>
</evidence>
<evidence type="ECO:0000256" key="1">
    <source>
        <dbReference type="ARBA" id="ARBA00001698"/>
    </source>
</evidence>
<comment type="similarity">
    <text evidence="5 18">Belongs to the CDS family.</text>
</comment>
<feature type="transmembrane region" description="Helical" evidence="19">
    <location>
        <begin position="250"/>
        <end position="270"/>
    </location>
</feature>
<feature type="transmembrane region" description="Helical" evidence="19">
    <location>
        <begin position="126"/>
        <end position="142"/>
    </location>
</feature>
<keyword evidence="11 18" id="KW-0812">Transmembrane</keyword>
<evidence type="ECO:0000256" key="19">
    <source>
        <dbReference type="SAM" id="Phobius"/>
    </source>
</evidence>
<keyword evidence="21" id="KW-1185">Reference proteome</keyword>
<keyword evidence="15 19" id="KW-0472">Membrane</keyword>
<dbReference type="InterPro" id="IPR000374">
    <property type="entry name" value="PC_trans"/>
</dbReference>
<evidence type="ECO:0000256" key="16">
    <source>
        <dbReference type="ARBA" id="ARBA00023209"/>
    </source>
</evidence>
<dbReference type="PROSITE" id="PS01315">
    <property type="entry name" value="CDS"/>
    <property type="match status" value="1"/>
</dbReference>
<dbReference type="PANTHER" id="PTHR46382">
    <property type="entry name" value="PHOSPHATIDATE CYTIDYLYLTRANSFERASE"/>
    <property type="match status" value="1"/>
</dbReference>
<evidence type="ECO:0000256" key="17">
    <source>
        <dbReference type="ARBA" id="ARBA00023264"/>
    </source>
</evidence>
<comment type="subcellular location">
    <subcellularLocation>
        <location evidence="2">Cell membrane</location>
        <topology evidence="2">Multi-pass membrane protein</topology>
    </subcellularLocation>
</comment>
<dbReference type="AlphaFoldDB" id="A0A3P3VZH9"/>
<dbReference type="OrthoDB" id="9799199at2"/>
<keyword evidence="17" id="KW-1208">Phospholipid metabolism</keyword>
<evidence type="ECO:0000256" key="10">
    <source>
        <dbReference type="ARBA" id="ARBA00022679"/>
    </source>
</evidence>
<evidence type="ECO:0000256" key="6">
    <source>
        <dbReference type="ARBA" id="ARBA00012487"/>
    </source>
</evidence>
<evidence type="ECO:0000256" key="15">
    <source>
        <dbReference type="ARBA" id="ARBA00023136"/>
    </source>
</evidence>
<organism evidence="20 21">
    <name type="scientific">Gulosibacter macacae</name>
    <dbReference type="NCBI Taxonomy" id="2488791"/>
    <lineage>
        <taxon>Bacteria</taxon>
        <taxon>Bacillati</taxon>
        <taxon>Actinomycetota</taxon>
        <taxon>Actinomycetes</taxon>
        <taxon>Micrococcales</taxon>
        <taxon>Microbacteriaceae</taxon>
        <taxon>Gulosibacter</taxon>
    </lineage>
</organism>
<feature type="transmembrane region" description="Helical" evidence="19">
    <location>
        <begin position="72"/>
        <end position="90"/>
    </location>
</feature>
<evidence type="ECO:0000256" key="12">
    <source>
        <dbReference type="ARBA" id="ARBA00022695"/>
    </source>
</evidence>
<keyword evidence="14" id="KW-0443">Lipid metabolism</keyword>
<protein>
    <recommendedName>
        <fullName evidence="7 18">Phosphatidate cytidylyltransferase</fullName>
        <ecNumber evidence="6 18">2.7.7.41</ecNumber>
    </recommendedName>
</protein>
<evidence type="ECO:0000256" key="14">
    <source>
        <dbReference type="ARBA" id="ARBA00023098"/>
    </source>
</evidence>
<keyword evidence="10 18" id="KW-0808">Transferase</keyword>
<evidence type="ECO:0000256" key="3">
    <source>
        <dbReference type="ARBA" id="ARBA00005119"/>
    </source>
</evidence>
<gene>
    <name evidence="20" type="ORF">EG850_10205</name>
</gene>
<evidence type="ECO:0000313" key="20">
    <source>
        <dbReference type="EMBL" id="RRJ86083.1"/>
    </source>
</evidence>
<dbReference type="GO" id="GO:0005886">
    <property type="term" value="C:plasma membrane"/>
    <property type="evidence" value="ECO:0007669"/>
    <property type="project" value="UniProtKB-SubCell"/>
</dbReference>
<evidence type="ECO:0000256" key="7">
    <source>
        <dbReference type="ARBA" id="ARBA00019373"/>
    </source>
</evidence>
<evidence type="ECO:0000256" key="11">
    <source>
        <dbReference type="ARBA" id="ARBA00022692"/>
    </source>
</evidence>
<dbReference type="EMBL" id="RQVS01000012">
    <property type="protein sequence ID" value="RRJ86083.1"/>
    <property type="molecule type" value="Genomic_DNA"/>
</dbReference>
<keyword evidence="12 18" id="KW-0548">Nucleotidyltransferase</keyword>
<dbReference type="GO" id="GO:0004605">
    <property type="term" value="F:phosphatidate cytidylyltransferase activity"/>
    <property type="evidence" value="ECO:0007669"/>
    <property type="project" value="UniProtKB-EC"/>
</dbReference>
<keyword evidence="13 19" id="KW-1133">Transmembrane helix</keyword>
<dbReference type="Proteomes" id="UP000274391">
    <property type="component" value="Unassembled WGS sequence"/>
</dbReference>
<dbReference type="GO" id="GO:0016024">
    <property type="term" value="P:CDP-diacylglycerol biosynthetic process"/>
    <property type="evidence" value="ECO:0007669"/>
    <property type="project" value="UniProtKB-UniPathway"/>
</dbReference>
<keyword evidence="9" id="KW-0444">Lipid biosynthesis</keyword>
<keyword evidence="8" id="KW-1003">Cell membrane</keyword>
<dbReference type="RefSeq" id="WP_124973116.1">
    <property type="nucleotide sequence ID" value="NZ_RQVS01000012.1"/>
</dbReference>
<dbReference type="EC" id="2.7.7.41" evidence="6 18"/>
<sequence>MTHTGNDEARGDDHIDAPRFVEPVADAAPVANSAPVADAGPAARSFEVEAARISAQVRRINREVNERSGRNLGSAIGMAVLLGGLLLLSLLIDKRWFVLFATALVVVLVVELATAMRSSGRHVPRVPSAIVAAVVVPVAFYFGPAWQWAALLAGLAVVVLWRLLEGLVPNSGMTGQSLALDASSSAFVQFYGTFLGSFTAMLAAQPLGEYWVISFIIVVICIDTGAYVFGMRYGRTKLAPRISPGKTWEGIIGGGFTAVVGAVLVCVFILELPWWFGVIMGVAITITSVAGDLTESMVKRDLKIKDMSNWLPGHGGFYDRVDSMLPSGAMAFALYFWSTPLQHLAERLG</sequence>
<evidence type="ECO:0000256" key="18">
    <source>
        <dbReference type="RuleBase" id="RU003938"/>
    </source>
</evidence>
<reference evidence="20 21" key="1">
    <citation type="submission" date="2018-11" db="EMBL/GenBank/DDBJ databases">
        <title>YIM 102482-1 draft genome.</title>
        <authorList>
            <person name="Li G."/>
            <person name="Jiang Y."/>
        </authorList>
    </citation>
    <scope>NUCLEOTIDE SEQUENCE [LARGE SCALE GENOMIC DNA]</scope>
    <source>
        <strain evidence="20 21">YIM 102482-1</strain>
    </source>
</reference>
<evidence type="ECO:0000256" key="13">
    <source>
        <dbReference type="ARBA" id="ARBA00022989"/>
    </source>
</evidence>